<name>A0A0N4Y5K3_NIPBR</name>
<reference evidence="3 4" key="2">
    <citation type="submission" date="2018-11" db="EMBL/GenBank/DDBJ databases">
        <authorList>
            <consortium name="Pathogen Informatics"/>
        </authorList>
    </citation>
    <scope>NUCLEOTIDE SEQUENCE [LARGE SCALE GENOMIC DNA]</scope>
</reference>
<evidence type="ECO:0000256" key="1">
    <source>
        <dbReference type="SAM" id="MobiDB-lite"/>
    </source>
</evidence>
<evidence type="ECO:0000313" key="4">
    <source>
        <dbReference type="Proteomes" id="UP000271162"/>
    </source>
</evidence>
<reference evidence="5" key="1">
    <citation type="submission" date="2016-04" db="UniProtKB">
        <authorList>
            <consortium name="WormBaseParasite"/>
        </authorList>
    </citation>
    <scope>IDENTIFICATION</scope>
</reference>
<dbReference type="Gene3D" id="3.40.50.410">
    <property type="entry name" value="von Willebrand factor, type A domain"/>
    <property type="match status" value="1"/>
</dbReference>
<dbReference type="Gene3D" id="3.30.160.60">
    <property type="entry name" value="Classic Zinc Finger"/>
    <property type="match status" value="1"/>
</dbReference>
<evidence type="ECO:0000313" key="5">
    <source>
        <dbReference type="WBParaSite" id="NBR_0001128601-mRNA-1"/>
    </source>
</evidence>
<dbReference type="InterPro" id="IPR036465">
    <property type="entry name" value="vWFA_dom_sf"/>
</dbReference>
<protein>
    <submittedName>
        <fullName evidence="5">C2H2-type domain-containing protein</fullName>
    </submittedName>
</protein>
<dbReference type="WBParaSite" id="NBR_0001128601-mRNA-1">
    <property type="protein sequence ID" value="NBR_0001128601-mRNA-1"/>
    <property type="gene ID" value="NBR_0001128601"/>
</dbReference>
<gene>
    <name evidence="3" type="ORF">NBR_LOCUS11287</name>
</gene>
<feature type="compositionally biased region" description="Low complexity" evidence="1">
    <location>
        <begin position="553"/>
        <end position="594"/>
    </location>
</feature>
<dbReference type="SUPFAM" id="SSF53300">
    <property type="entry name" value="vWA-like"/>
    <property type="match status" value="1"/>
</dbReference>
<keyword evidence="4" id="KW-1185">Reference proteome</keyword>
<feature type="region of interest" description="Disordered" evidence="1">
    <location>
        <begin position="1"/>
        <end position="40"/>
    </location>
</feature>
<dbReference type="EMBL" id="UYSL01020496">
    <property type="protein sequence ID" value="VDL74876.1"/>
    <property type="molecule type" value="Genomic_DNA"/>
</dbReference>
<dbReference type="PROSITE" id="PS00028">
    <property type="entry name" value="ZINC_FINGER_C2H2_1"/>
    <property type="match status" value="1"/>
</dbReference>
<feature type="region of interest" description="Disordered" evidence="1">
    <location>
        <begin position="553"/>
        <end position="595"/>
    </location>
</feature>
<accession>A0A0N4Y5K3</accession>
<dbReference type="AlphaFoldDB" id="A0A0N4Y5K3"/>
<proteinExistence type="predicted"/>
<dbReference type="PANTHER" id="PTHR31024:SF3">
    <property type="entry name" value="C-TYPE LECTIN-RELATED"/>
    <property type="match status" value="1"/>
</dbReference>
<dbReference type="InterPro" id="IPR013087">
    <property type="entry name" value="Znf_C2H2_type"/>
</dbReference>
<feature type="domain" description="C2H2-type" evidence="2">
    <location>
        <begin position="55"/>
        <end position="78"/>
    </location>
</feature>
<evidence type="ECO:0000313" key="3">
    <source>
        <dbReference type="EMBL" id="VDL74876.1"/>
    </source>
</evidence>
<organism evidence="5">
    <name type="scientific">Nippostrongylus brasiliensis</name>
    <name type="common">Rat hookworm</name>
    <dbReference type="NCBI Taxonomy" id="27835"/>
    <lineage>
        <taxon>Eukaryota</taxon>
        <taxon>Metazoa</taxon>
        <taxon>Ecdysozoa</taxon>
        <taxon>Nematoda</taxon>
        <taxon>Chromadorea</taxon>
        <taxon>Rhabditida</taxon>
        <taxon>Rhabditina</taxon>
        <taxon>Rhabditomorpha</taxon>
        <taxon>Strongyloidea</taxon>
        <taxon>Heligmosomidae</taxon>
        <taxon>Nippostrongylus</taxon>
    </lineage>
</organism>
<sequence length="927" mass="101883">MIENCGGSFQGKKIGRPQGSFKRLDNGVGKKRNEQDAAGAANEVVDVETLTEKKCEWDDCQLVFSTQKALVDHVAECHTNISNRDWILFQAALNHPDFRWEMLPSYNMPKLDTILKSEKPGKGKLLGTSASITGTFAKRAHLKLDSSKPHMENKSVTPSKTALLDSVLLSGNGFPNMELLDDDDDDVVEDPGPFLLGSNFAQGAVAVATRHSAHHLGRMPHEKYRIFLSDAALPVRDSVLDGFPEDVPASEEVFCEEGSLSSIESLVLSEVNHPDQGQLDLDIGYCTNTNAKVAQLCPLVPQHLEESFMTGERPSEVVQVDHFTDEFPLRERSLHRPGTVAFDPDDLPLDHTQFGATYGAERGYLDIPNDVEVALFDEQNVRLDGTIPGFNDDAHLYLDADCHVLSPFFSCSGGLVIILDGTQRVHSDHDFNKEISFIRDRLVPRLDLEQHQFSVAFMMSGVPNREAEVGKYVSTHQDACHELDDMEKLGEKQGFHQEYLVDGHASPWTRHFPPGSVFAVKIDDLEDHSGRLDYCLAERSCLIYNQCDAGGKTATTARKPTTKTTTTTTKKTTTTTRRTTTTTRTTTRKAATAAPVHTVRPITAAPATLPPNQIVPSTTPSPANKVEGRQCVCNYSTSWNDVMLVFEATSSTTQAGLQELCTRIGIIVYGLTAHLFAPLGSLSTDELLRITTLPYYGDDVANLEDALRMAVLQFQTEMDRSNARNVIVLMATSFYTGGAFVPGQVADQFKADNGVLVVYNYVEQHGFPEARLKSIASPGYFLSSADDLLGNGISEALCSANCFCRLGYDAFRVDPLRSTPTAGCYSGKQTQTNNVLASNRCRAEGGYIANAKTYNQTDYLGTITFFQLSVFNQQWLSSGSHETGVDCVRVAPQGAEFVWIPADCRQSFAYSCEISPCDSETLCTQDI</sequence>
<dbReference type="PANTHER" id="PTHR31024">
    <property type="entry name" value="C-TYPE LECTIN"/>
    <property type="match status" value="1"/>
</dbReference>
<evidence type="ECO:0000259" key="2">
    <source>
        <dbReference type="PROSITE" id="PS00028"/>
    </source>
</evidence>
<dbReference type="Proteomes" id="UP000271162">
    <property type="component" value="Unassembled WGS sequence"/>
</dbReference>